<evidence type="ECO:0000313" key="1">
    <source>
        <dbReference type="EMBL" id="OXC76022.1"/>
    </source>
</evidence>
<comment type="caution">
    <text evidence="1">The sequence shown here is derived from an EMBL/GenBank/DDBJ whole genome shotgun (WGS) entry which is preliminary data.</text>
</comment>
<evidence type="ECO:0000313" key="2">
    <source>
        <dbReference type="Proteomes" id="UP000214720"/>
    </source>
</evidence>
<proteinExistence type="predicted"/>
<gene>
    <name evidence="1" type="ORF">BSU04_23940</name>
</gene>
<dbReference type="Proteomes" id="UP000214720">
    <property type="component" value="Unassembled WGS sequence"/>
</dbReference>
<reference evidence="2" key="1">
    <citation type="submission" date="2017-01" db="EMBL/GenBank/DDBJ databases">
        <title>Genome Analysis of Deinococcus marmoris KOPRI26562.</title>
        <authorList>
            <person name="Kim J.H."/>
            <person name="Oh H.-M."/>
        </authorList>
    </citation>
    <scope>NUCLEOTIDE SEQUENCE [LARGE SCALE GENOMIC DNA]</scope>
    <source>
        <strain evidence="2">PAMC 26633</strain>
    </source>
</reference>
<organism evidence="1 2">
    <name type="scientific">Caballeronia sordidicola</name>
    <name type="common">Burkholderia sordidicola</name>
    <dbReference type="NCBI Taxonomy" id="196367"/>
    <lineage>
        <taxon>Bacteria</taxon>
        <taxon>Pseudomonadati</taxon>
        <taxon>Pseudomonadota</taxon>
        <taxon>Betaproteobacteria</taxon>
        <taxon>Burkholderiales</taxon>
        <taxon>Burkholderiaceae</taxon>
        <taxon>Caballeronia</taxon>
    </lineage>
</organism>
<dbReference type="EMBL" id="MTHB01000155">
    <property type="protein sequence ID" value="OXC76022.1"/>
    <property type="molecule type" value="Genomic_DNA"/>
</dbReference>
<accession>A0A226WXX7</accession>
<dbReference type="AlphaFoldDB" id="A0A226WXX7"/>
<sequence>MFGVARLGGAQSDPAVSRELFAHCGPMPRPFCTLLKKQ</sequence>
<name>A0A226WXX7_CABSO</name>
<protein>
    <submittedName>
        <fullName evidence="1">Uncharacterized protein</fullName>
    </submittedName>
</protein>